<comment type="caution">
    <text evidence="1">The sequence shown here is derived from an EMBL/GenBank/DDBJ whole genome shotgun (WGS) entry which is preliminary data.</text>
</comment>
<dbReference type="RefSeq" id="WP_129245370.1">
    <property type="nucleotide sequence ID" value="NZ_JABZEL010000001.1"/>
</dbReference>
<dbReference type="Gene3D" id="3.30.530.20">
    <property type="match status" value="1"/>
</dbReference>
<name>A0A4Q1R902_9ACTN</name>
<dbReference type="Proteomes" id="UP000289482">
    <property type="component" value="Unassembled WGS sequence"/>
</dbReference>
<proteinExistence type="predicted"/>
<dbReference type="AlphaFoldDB" id="A0A4Q1R902"/>
<protein>
    <submittedName>
        <fullName evidence="1">SRPBCC domain-containing protein</fullName>
    </submittedName>
</protein>
<dbReference type="SUPFAM" id="SSF55961">
    <property type="entry name" value="Bet v1-like"/>
    <property type="match status" value="1"/>
</dbReference>
<dbReference type="EMBL" id="SDIF01000008">
    <property type="protein sequence ID" value="RXS69853.1"/>
    <property type="molecule type" value="Genomic_DNA"/>
</dbReference>
<dbReference type="InterPro" id="IPR023393">
    <property type="entry name" value="START-like_dom_sf"/>
</dbReference>
<gene>
    <name evidence="1" type="ORF">EST54_04830</name>
</gene>
<organism evidence="1 2">
    <name type="scientific">Streptomyces sioyaensis</name>
    <dbReference type="NCBI Taxonomy" id="67364"/>
    <lineage>
        <taxon>Bacteria</taxon>
        <taxon>Bacillati</taxon>
        <taxon>Actinomycetota</taxon>
        <taxon>Actinomycetes</taxon>
        <taxon>Kitasatosporales</taxon>
        <taxon>Streptomycetaceae</taxon>
        <taxon>Streptomyces</taxon>
    </lineage>
</organism>
<reference evidence="1 2" key="1">
    <citation type="submission" date="2019-01" db="EMBL/GenBank/DDBJ databases">
        <title>Draft genome sequences of the type strain Streptomyces sioyaensis DSM 40032 and its novel strain, TM32, a thermotolerant antibiotics-producing actinobacterium.</title>
        <authorList>
            <person name="Nakaew N."/>
            <person name="Lumyong S."/>
            <person name="Sloan W.T."/>
            <person name="Sungthong R."/>
        </authorList>
    </citation>
    <scope>NUCLEOTIDE SEQUENCE [LARGE SCALE GENOMIC DNA]</scope>
    <source>
        <strain evidence="1 2">DSM 40032</strain>
    </source>
</reference>
<evidence type="ECO:0000313" key="1">
    <source>
        <dbReference type="EMBL" id="RXS69853.1"/>
    </source>
</evidence>
<keyword evidence="2" id="KW-1185">Reference proteome</keyword>
<evidence type="ECO:0000313" key="2">
    <source>
        <dbReference type="Proteomes" id="UP000289482"/>
    </source>
</evidence>
<dbReference type="GeneID" id="95777330"/>
<dbReference type="CDD" id="cd07814">
    <property type="entry name" value="SRPBCC_CalC_Aha1-like"/>
    <property type="match status" value="1"/>
</dbReference>
<accession>A0A4Q1R902</accession>
<sequence length="244" mass="26551">MPREFEIRREVVLPAAPEDVFAAVTTGTGAWMFPKEEVAGVGGSDAADDAVTVWEPPHRFEVRMDGEDGWFNALEYVIEARDGGTAVLRYVHSGVLSDDDWDGQYDGASLHTDFYLHTLGQYLAHFTGRPAAFADIQGPAASLTPDGFERLLRALGVRATTAVGDRLRLELPGTAPLDAVVDYRTEHFLGLRTDGGLYRFFGRNAFKAPVGLTLHLFAGDTDAEKAGRAWQSWLDGVYTADAAG</sequence>